<proteinExistence type="predicted"/>
<reference evidence="2" key="1">
    <citation type="submission" date="2023-10" db="EMBL/GenBank/DDBJ databases">
        <title>Genome assemblies of two species of porcelain crab, Petrolisthes cinctipes and Petrolisthes manimaculis (Anomura: Porcellanidae).</title>
        <authorList>
            <person name="Angst P."/>
        </authorList>
    </citation>
    <scope>NUCLEOTIDE SEQUENCE</scope>
    <source>
        <strain evidence="2">PB745_01</strain>
        <tissue evidence="2">Gill</tissue>
    </source>
</reference>
<name>A0AAE1KX38_PETCI</name>
<keyword evidence="3" id="KW-1185">Reference proteome</keyword>
<evidence type="ECO:0000313" key="3">
    <source>
        <dbReference type="Proteomes" id="UP001286313"/>
    </source>
</evidence>
<accession>A0AAE1KX38</accession>
<organism evidence="2 3">
    <name type="scientific">Petrolisthes cinctipes</name>
    <name type="common">Flat porcelain crab</name>
    <dbReference type="NCBI Taxonomy" id="88211"/>
    <lineage>
        <taxon>Eukaryota</taxon>
        <taxon>Metazoa</taxon>
        <taxon>Ecdysozoa</taxon>
        <taxon>Arthropoda</taxon>
        <taxon>Crustacea</taxon>
        <taxon>Multicrustacea</taxon>
        <taxon>Malacostraca</taxon>
        <taxon>Eumalacostraca</taxon>
        <taxon>Eucarida</taxon>
        <taxon>Decapoda</taxon>
        <taxon>Pleocyemata</taxon>
        <taxon>Anomura</taxon>
        <taxon>Galatheoidea</taxon>
        <taxon>Porcellanidae</taxon>
        <taxon>Petrolisthes</taxon>
    </lineage>
</organism>
<dbReference type="EMBL" id="JAWQEG010000582">
    <property type="protein sequence ID" value="KAK3888159.1"/>
    <property type="molecule type" value="Genomic_DNA"/>
</dbReference>
<comment type="caution">
    <text evidence="2">The sequence shown here is derived from an EMBL/GenBank/DDBJ whole genome shotgun (WGS) entry which is preliminary data.</text>
</comment>
<dbReference type="AlphaFoldDB" id="A0AAE1KX38"/>
<evidence type="ECO:0000256" key="1">
    <source>
        <dbReference type="SAM" id="Phobius"/>
    </source>
</evidence>
<sequence>MWMHDGKYSDLGQQEWAQISVVVIDDGGMRVEWLLFFSFVCLVVTWCSCTCLLVDCSGRVREGEGEEEEEDSRYKISKYALEAGYKTPAREILVAHLCCETLTTFWLALCPAGRTVGVGWRASQQSTPKWLPTEPGSPKTLGRSWAFWTKSGLLSSSTKNEEPSNLFS</sequence>
<gene>
    <name evidence="2" type="ORF">Pcinc_007761</name>
</gene>
<feature type="transmembrane region" description="Helical" evidence="1">
    <location>
        <begin position="33"/>
        <end position="54"/>
    </location>
</feature>
<protein>
    <submittedName>
        <fullName evidence="2">Uncharacterized protein</fullName>
    </submittedName>
</protein>
<keyword evidence="1" id="KW-0812">Transmembrane</keyword>
<dbReference type="Proteomes" id="UP001286313">
    <property type="component" value="Unassembled WGS sequence"/>
</dbReference>
<keyword evidence="1" id="KW-1133">Transmembrane helix</keyword>
<keyword evidence="1" id="KW-0472">Membrane</keyword>
<evidence type="ECO:0000313" key="2">
    <source>
        <dbReference type="EMBL" id="KAK3888159.1"/>
    </source>
</evidence>